<evidence type="ECO:0000256" key="1">
    <source>
        <dbReference type="SAM" id="MobiDB-lite"/>
    </source>
</evidence>
<reference evidence="3 4" key="1">
    <citation type="submission" date="2022-10" db="EMBL/GenBank/DDBJ databases">
        <title>Luteolibacter flavescens strain MCCC 1K03193, whole genome shotgun sequencing project.</title>
        <authorList>
            <person name="Zhao G."/>
            <person name="Shen L."/>
        </authorList>
    </citation>
    <scope>NUCLEOTIDE SEQUENCE [LARGE SCALE GENOMIC DNA]</scope>
    <source>
        <strain evidence="3 4">MCCC 1K03193</strain>
    </source>
</reference>
<evidence type="ECO:0000313" key="4">
    <source>
        <dbReference type="Proteomes" id="UP001207930"/>
    </source>
</evidence>
<dbReference type="Proteomes" id="UP001207930">
    <property type="component" value="Unassembled WGS sequence"/>
</dbReference>
<feature type="transmembrane region" description="Helical" evidence="2">
    <location>
        <begin position="73"/>
        <end position="91"/>
    </location>
</feature>
<accession>A0ABT3FRD1</accession>
<gene>
    <name evidence="3" type="ORF">OKA04_14840</name>
</gene>
<comment type="caution">
    <text evidence="3">The sequence shown here is derived from an EMBL/GenBank/DDBJ whole genome shotgun (WGS) entry which is preliminary data.</text>
</comment>
<proteinExistence type="predicted"/>
<feature type="transmembrane region" description="Helical" evidence="2">
    <location>
        <begin position="45"/>
        <end position="67"/>
    </location>
</feature>
<keyword evidence="4" id="KW-1185">Reference proteome</keyword>
<feature type="region of interest" description="Disordered" evidence="1">
    <location>
        <begin position="1"/>
        <end position="34"/>
    </location>
</feature>
<sequence length="111" mass="12814">MNHSTQTEKSGWKKRWEEFKQSRPGHRFQDRHRQNRERHFGRSPFVNALQPAAGILLIVAGVVFCVIPGPGLPLLLIGLAMIADVSLWVAVRLDRFELWLRSVLPRRKPSH</sequence>
<dbReference type="RefSeq" id="WP_264501968.1">
    <property type="nucleotide sequence ID" value="NZ_JAPDDS010000008.1"/>
</dbReference>
<keyword evidence="2" id="KW-0472">Membrane</keyword>
<feature type="compositionally biased region" description="Basic and acidic residues" evidence="1">
    <location>
        <begin position="10"/>
        <end position="34"/>
    </location>
</feature>
<keyword evidence="2" id="KW-1133">Transmembrane helix</keyword>
<organism evidence="3 4">
    <name type="scientific">Luteolibacter flavescens</name>
    <dbReference type="NCBI Taxonomy" id="1859460"/>
    <lineage>
        <taxon>Bacteria</taxon>
        <taxon>Pseudomonadati</taxon>
        <taxon>Verrucomicrobiota</taxon>
        <taxon>Verrucomicrobiia</taxon>
        <taxon>Verrucomicrobiales</taxon>
        <taxon>Verrucomicrobiaceae</taxon>
        <taxon>Luteolibacter</taxon>
    </lineage>
</organism>
<evidence type="ECO:0008006" key="5">
    <source>
        <dbReference type="Google" id="ProtNLM"/>
    </source>
</evidence>
<dbReference type="EMBL" id="JAPDDS010000008">
    <property type="protein sequence ID" value="MCW1886012.1"/>
    <property type="molecule type" value="Genomic_DNA"/>
</dbReference>
<name>A0ABT3FRD1_9BACT</name>
<protein>
    <recommendedName>
        <fullName evidence="5">Transmembrane protein</fullName>
    </recommendedName>
</protein>
<evidence type="ECO:0000313" key="3">
    <source>
        <dbReference type="EMBL" id="MCW1886012.1"/>
    </source>
</evidence>
<keyword evidence="2" id="KW-0812">Transmembrane</keyword>
<evidence type="ECO:0000256" key="2">
    <source>
        <dbReference type="SAM" id="Phobius"/>
    </source>
</evidence>